<organism evidence="2 3">
    <name type="scientific">Trifolium medium</name>
    <dbReference type="NCBI Taxonomy" id="97028"/>
    <lineage>
        <taxon>Eukaryota</taxon>
        <taxon>Viridiplantae</taxon>
        <taxon>Streptophyta</taxon>
        <taxon>Embryophyta</taxon>
        <taxon>Tracheophyta</taxon>
        <taxon>Spermatophyta</taxon>
        <taxon>Magnoliopsida</taxon>
        <taxon>eudicotyledons</taxon>
        <taxon>Gunneridae</taxon>
        <taxon>Pentapetalae</taxon>
        <taxon>rosids</taxon>
        <taxon>fabids</taxon>
        <taxon>Fabales</taxon>
        <taxon>Fabaceae</taxon>
        <taxon>Papilionoideae</taxon>
        <taxon>50 kb inversion clade</taxon>
        <taxon>NPAAA clade</taxon>
        <taxon>Hologalegina</taxon>
        <taxon>IRL clade</taxon>
        <taxon>Trifolieae</taxon>
        <taxon>Trifolium</taxon>
    </lineage>
</organism>
<name>A0A392MVI6_9FABA</name>
<dbReference type="Proteomes" id="UP000265520">
    <property type="component" value="Unassembled WGS sequence"/>
</dbReference>
<evidence type="ECO:0000256" key="1">
    <source>
        <dbReference type="SAM" id="MobiDB-lite"/>
    </source>
</evidence>
<protein>
    <submittedName>
        <fullName evidence="2">Uncharacterized protein</fullName>
    </submittedName>
</protein>
<comment type="caution">
    <text evidence="2">The sequence shown here is derived from an EMBL/GenBank/DDBJ whole genome shotgun (WGS) entry which is preliminary data.</text>
</comment>
<proteinExistence type="predicted"/>
<accession>A0A392MVI6</accession>
<feature type="region of interest" description="Disordered" evidence="1">
    <location>
        <begin position="36"/>
        <end position="67"/>
    </location>
</feature>
<evidence type="ECO:0000313" key="2">
    <source>
        <dbReference type="EMBL" id="MCH91025.1"/>
    </source>
</evidence>
<evidence type="ECO:0000313" key="3">
    <source>
        <dbReference type="Proteomes" id="UP000265520"/>
    </source>
</evidence>
<gene>
    <name evidence="2" type="ORF">A2U01_0011949</name>
</gene>
<sequence length="67" mass="7613">MNQSKINLSCFFHLARLSELQARQVRKLKGQSDLKRALARSSEKPSLGEPSFPAQEHKEQFVSLSDL</sequence>
<dbReference type="AlphaFoldDB" id="A0A392MVI6"/>
<dbReference type="EMBL" id="LXQA010019525">
    <property type="protein sequence ID" value="MCH91025.1"/>
    <property type="molecule type" value="Genomic_DNA"/>
</dbReference>
<reference evidence="2 3" key="1">
    <citation type="journal article" date="2018" name="Front. Plant Sci.">
        <title>Red Clover (Trifolium pratense) and Zigzag Clover (T. medium) - A Picture of Genomic Similarities and Differences.</title>
        <authorList>
            <person name="Dluhosova J."/>
            <person name="Istvanek J."/>
            <person name="Nedelnik J."/>
            <person name="Repkova J."/>
        </authorList>
    </citation>
    <scope>NUCLEOTIDE SEQUENCE [LARGE SCALE GENOMIC DNA]</scope>
    <source>
        <strain evidence="3">cv. 10/8</strain>
        <tissue evidence="2">Leaf</tissue>
    </source>
</reference>
<keyword evidence="3" id="KW-1185">Reference proteome</keyword>